<organism evidence="1 2">
    <name type="scientific">Flexivirga endophytica</name>
    <dbReference type="NCBI Taxonomy" id="1849103"/>
    <lineage>
        <taxon>Bacteria</taxon>
        <taxon>Bacillati</taxon>
        <taxon>Actinomycetota</taxon>
        <taxon>Actinomycetes</taxon>
        <taxon>Micrococcales</taxon>
        <taxon>Dermacoccaceae</taxon>
        <taxon>Flexivirga</taxon>
    </lineage>
</organism>
<dbReference type="SUPFAM" id="SSF52540">
    <property type="entry name" value="P-loop containing nucleoside triphosphate hydrolases"/>
    <property type="match status" value="1"/>
</dbReference>
<dbReference type="Gene3D" id="3.40.50.300">
    <property type="entry name" value="P-loop containing nucleotide triphosphate hydrolases"/>
    <property type="match status" value="1"/>
</dbReference>
<evidence type="ECO:0000313" key="2">
    <source>
        <dbReference type="Proteomes" id="UP000636793"/>
    </source>
</evidence>
<dbReference type="InterPro" id="IPR027417">
    <property type="entry name" value="P-loop_NTPase"/>
</dbReference>
<dbReference type="EMBL" id="BMHI01000001">
    <property type="protein sequence ID" value="GGB15708.1"/>
    <property type="molecule type" value="Genomic_DNA"/>
</dbReference>
<protein>
    <recommendedName>
        <fullName evidence="3">Phosphotransferase</fullName>
    </recommendedName>
</protein>
<reference evidence="1" key="1">
    <citation type="journal article" date="2014" name="Int. J. Syst. Evol. Microbiol.">
        <title>Complete genome sequence of Corynebacterium casei LMG S-19264T (=DSM 44701T), isolated from a smear-ripened cheese.</title>
        <authorList>
            <consortium name="US DOE Joint Genome Institute (JGI-PGF)"/>
            <person name="Walter F."/>
            <person name="Albersmeier A."/>
            <person name="Kalinowski J."/>
            <person name="Ruckert C."/>
        </authorList>
    </citation>
    <scope>NUCLEOTIDE SEQUENCE</scope>
    <source>
        <strain evidence="1">CGMCC 1.15085</strain>
    </source>
</reference>
<accession>A0A916ST36</accession>
<dbReference type="AlphaFoldDB" id="A0A916ST36"/>
<reference evidence="1" key="2">
    <citation type="submission" date="2020-09" db="EMBL/GenBank/DDBJ databases">
        <authorList>
            <person name="Sun Q."/>
            <person name="Zhou Y."/>
        </authorList>
    </citation>
    <scope>NUCLEOTIDE SEQUENCE</scope>
    <source>
        <strain evidence="1">CGMCC 1.15085</strain>
    </source>
</reference>
<evidence type="ECO:0008006" key="3">
    <source>
        <dbReference type="Google" id="ProtNLM"/>
    </source>
</evidence>
<proteinExistence type="predicted"/>
<evidence type="ECO:0000313" key="1">
    <source>
        <dbReference type="EMBL" id="GGB15708.1"/>
    </source>
</evidence>
<dbReference type="Proteomes" id="UP000636793">
    <property type="component" value="Unassembled WGS sequence"/>
</dbReference>
<dbReference type="Pfam" id="PF13671">
    <property type="entry name" value="AAA_33"/>
    <property type="match status" value="1"/>
</dbReference>
<comment type="caution">
    <text evidence="1">The sequence shown here is derived from an EMBL/GenBank/DDBJ whole genome shotgun (WGS) entry which is preliminary data.</text>
</comment>
<dbReference type="RefSeq" id="WP_188835098.1">
    <property type="nucleotide sequence ID" value="NZ_BMHI01000001.1"/>
</dbReference>
<gene>
    <name evidence="1" type="ORF">GCM10011492_01760</name>
</gene>
<sequence>MTSMTTPGRLFVISGAQAAGKSTVGRALADRLARAVFIDGDAIGDFVVTDRSPMTDPPTVAAVEQLFLRYAGALTVADVYRSAGFDAVVADNIFGTFMDDFLVIAAPEPVHFVMLTPDADTIRAREYARGKNAYRDGFTVEGLVKSVEHGTRRVGLWIDNTDLTVAQTVSHILACAEDALVDTEDFDVPDDTTPGAQ</sequence>
<keyword evidence="2" id="KW-1185">Reference proteome</keyword>
<name>A0A916ST36_9MICO</name>